<dbReference type="PANTHER" id="PTHR44520:SF2">
    <property type="entry name" value="RESPONSE REGULATOR RCP1"/>
    <property type="match status" value="1"/>
</dbReference>
<dbReference type="InterPro" id="IPR011006">
    <property type="entry name" value="CheY-like_superfamily"/>
</dbReference>
<dbReference type="InterPro" id="IPR001789">
    <property type="entry name" value="Sig_transdc_resp-reg_receiver"/>
</dbReference>
<feature type="domain" description="Response regulatory" evidence="2">
    <location>
        <begin position="1"/>
        <end position="111"/>
    </location>
</feature>
<dbReference type="Gene3D" id="3.40.50.2300">
    <property type="match status" value="1"/>
</dbReference>
<dbReference type="InterPro" id="IPR052893">
    <property type="entry name" value="TCS_response_regulator"/>
</dbReference>
<dbReference type="AlphaFoldDB" id="A0A1G9P4U0"/>
<dbReference type="PROSITE" id="PS50110">
    <property type="entry name" value="RESPONSE_REGULATORY"/>
    <property type="match status" value="1"/>
</dbReference>
<gene>
    <name evidence="3" type="ORF">SAMN05421823_10968</name>
</gene>
<dbReference type="Pfam" id="PF00072">
    <property type="entry name" value="Response_reg"/>
    <property type="match status" value="1"/>
</dbReference>
<evidence type="ECO:0000256" key="1">
    <source>
        <dbReference type="PROSITE-ProRule" id="PRU00169"/>
    </source>
</evidence>
<proteinExistence type="predicted"/>
<dbReference type="SMART" id="SM00448">
    <property type="entry name" value="REC"/>
    <property type="match status" value="1"/>
</dbReference>
<accession>A0A1G9P4U0</accession>
<keyword evidence="1" id="KW-0597">Phosphoprotein</keyword>
<reference evidence="3 4" key="1">
    <citation type="submission" date="2016-10" db="EMBL/GenBank/DDBJ databases">
        <authorList>
            <person name="de Groot N.N."/>
        </authorList>
    </citation>
    <scope>NUCLEOTIDE SEQUENCE [LARGE SCALE GENOMIC DNA]</scope>
    <source>
        <strain evidence="3 4">DSM 25186</strain>
    </source>
</reference>
<evidence type="ECO:0000313" key="3">
    <source>
        <dbReference type="EMBL" id="SDL93237.1"/>
    </source>
</evidence>
<name>A0A1G9P4U0_9BACT</name>
<keyword evidence="4" id="KW-1185">Reference proteome</keyword>
<dbReference type="GO" id="GO:0000160">
    <property type="term" value="P:phosphorelay signal transduction system"/>
    <property type="evidence" value="ECO:0007669"/>
    <property type="project" value="InterPro"/>
</dbReference>
<evidence type="ECO:0000313" key="4">
    <source>
        <dbReference type="Proteomes" id="UP000198510"/>
    </source>
</evidence>
<evidence type="ECO:0000259" key="2">
    <source>
        <dbReference type="PROSITE" id="PS50110"/>
    </source>
</evidence>
<dbReference type="Proteomes" id="UP000198510">
    <property type="component" value="Unassembled WGS sequence"/>
</dbReference>
<protein>
    <submittedName>
        <fullName evidence="3">Response regulator receiver domain-containing protein</fullName>
    </submittedName>
</protein>
<organism evidence="3 4">
    <name type="scientific">Catalinimonas alkaloidigena</name>
    <dbReference type="NCBI Taxonomy" id="1075417"/>
    <lineage>
        <taxon>Bacteria</taxon>
        <taxon>Pseudomonadati</taxon>
        <taxon>Bacteroidota</taxon>
        <taxon>Cytophagia</taxon>
        <taxon>Cytophagales</taxon>
        <taxon>Catalimonadaceae</taxon>
        <taxon>Catalinimonas</taxon>
    </lineage>
</organism>
<feature type="modified residue" description="4-aspartylphosphate" evidence="1">
    <location>
        <position position="44"/>
    </location>
</feature>
<dbReference type="PANTHER" id="PTHR44520">
    <property type="entry name" value="RESPONSE REGULATOR RCP1-RELATED"/>
    <property type="match status" value="1"/>
</dbReference>
<sequence>MLLHHLQVAEQVLSVVNGQQALALLHACTGADAGRDCPDLILLDINMPVMNGLEFLEEFQGLSLTSTPRVVICTSSQEPYELSEISGYGVMGILTKPLKPDNLHAMLALWQQQ</sequence>
<dbReference type="STRING" id="1075417.SAMN05421823_10968"/>
<dbReference type="SUPFAM" id="SSF52172">
    <property type="entry name" value="CheY-like"/>
    <property type="match status" value="1"/>
</dbReference>
<dbReference type="EMBL" id="FNFO01000009">
    <property type="protein sequence ID" value="SDL93237.1"/>
    <property type="molecule type" value="Genomic_DNA"/>
</dbReference>